<dbReference type="EMBL" id="JBAMIC010000007">
    <property type="protein sequence ID" value="KAK7105539.1"/>
    <property type="molecule type" value="Genomic_DNA"/>
</dbReference>
<comment type="caution">
    <text evidence="2">The sequence shown here is derived from an EMBL/GenBank/DDBJ whole genome shotgun (WGS) entry which is preliminary data.</text>
</comment>
<sequence>MGRMSVLTAYFALSTLSDVRTSTDIDRLTTQPSNAGFLHMTNTSFDHSSPHPFDGHLQNGLAIRESQQLSGLQPSETYSPSTDGTTSYDIAPVQARGRDKSSQSQLHSTLSPESEQAPTWNNSSVPPPAPTLDLRLGDGEMVDCFRHSSMTVIDNIVIVNTTRFYTELYALRGSVVGEISLSHQQLRNRSESLNESLECQDFPFRSNEKKYCCVVRVRVPTGFHVVADLTESSVSETCLYDDTFQTRYIRTRNTSTTGVFISSSNFVDILRVITTPRVWGDKNDKDRFVVNFFMVENPGFRVRYTSLSTGK</sequence>
<evidence type="ECO:0000256" key="1">
    <source>
        <dbReference type="SAM" id="MobiDB-lite"/>
    </source>
</evidence>
<evidence type="ECO:0000313" key="2">
    <source>
        <dbReference type="EMBL" id="KAK7105539.1"/>
    </source>
</evidence>
<evidence type="ECO:0000313" key="3">
    <source>
        <dbReference type="Proteomes" id="UP001374579"/>
    </source>
</evidence>
<feature type="compositionally biased region" description="Polar residues" evidence="1">
    <location>
        <begin position="69"/>
        <end position="88"/>
    </location>
</feature>
<gene>
    <name evidence="2" type="ORF">V1264_016904</name>
</gene>
<protein>
    <submittedName>
        <fullName evidence="2">Uncharacterized protein</fullName>
    </submittedName>
</protein>
<organism evidence="2 3">
    <name type="scientific">Littorina saxatilis</name>
    <dbReference type="NCBI Taxonomy" id="31220"/>
    <lineage>
        <taxon>Eukaryota</taxon>
        <taxon>Metazoa</taxon>
        <taxon>Spiralia</taxon>
        <taxon>Lophotrochozoa</taxon>
        <taxon>Mollusca</taxon>
        <taxon>Gastropoda</taxon>
        <taxon>Caenogastropoda</taxon>
        <taxon>Littorinimorpha</taxon>
        <taxon>Littorinoidea</taxon>
        <taxon>Littorinidae</taxon>
        <taxon>Littorina</taxon>
    </lineage>
</organism>
<keyword evidence="3" id="KW-1185">Reference proteome</keyword>
<proteinExistence type="predicted"/>
<dbReference type="Proteomes" id="UP001374579">
    <property type="component" value="Unassembled WGS sequence"/>
</dbReference>
<dbReference type="AlphaFoldDB" id="A0AAN9BI06"/>
<accession>A0AAN9BI06</accession>
<reference evidence="2 3" key="1">
    <citation type="submission" date="2024-02" db="EMBL/GenBank/DDBJ databases">
        <title>Chromosome-scale genome assembly of the rough periwinkle Littorina saxatilis.</title>
        <authorList>
            <person name="De Jode A."/>
            <person name="Faria R."/>
            <person name="Formenti G."/>
            <person name="Sims Y."/>
            <person name="Smith T.P."/>
            <person name="Tracey A."/>
            <person name="Wood J.M.D."/>
            <person name="Zagrodzka Z.B."/>
            <person name="Johannesson K."/>
            <person name="Butlin R.K."/>
            <person name="Leder E.H."/>
        </authorList>
    </citation>
    <scope>NUCLEOTIDE SEQUENCE [LARGE SCALE GENOMIC DNA]</scope>
    <source>
        <strain evidence="2">Snail1</strain>
        <tissue evidence="2">Muscle</tissue>
    </source>
</reference>
<feature type="compositionally biased region" description="Polar residues" evidence="1">
    <location>
        <begin position="102"/>
        <end position="124"/>
    </location>
</feature>
<name>A0AAN9BI06_9CAEN</name>
<feature type="region of interest" description="Disordered" evidence="1">
    <location>
        <begin position="69"/>
        <end position="133"/>
    </location>
</feature>